<dbReference type="PANTHER" id="PTHR43470">
    <property type="entry name" value="PHOSPHATE TRANSPORT SYSTEM PERMEASE PROTEIN PSTA-RELATED"/>
    <property type="match status" value="1"/>
</dbReference>
<evidence type="ECO:0000256" key="6">
    <source>
        <dbReference type="ARBA" id="ARBA00022989"/>
    </source>
</evidence>
<dbReference type="NCBIfam" id="TIGR00974">
    <property type="entry name" value="3a0107s02c"/>
    <property type="match status" value="1"/>
</dbReference>
<proteinExistence type="inferred from homology"/>
<dbReference type="GO" id="GO:0005315">
    <property type="term" value="F:phosphate transmembrane transporter activity"/>
    <property type="evidence" value="ECO:0007669"/>
    <property type="project" value="InterPro"/>
</dbReference>
<feature type="transmembrane region" description="Helical" evidence="8">
    <location>
        <begin position="73"/>
        <end position="102"/>
    </location>
</feature>
<dbReference type="AlphaFoldDB" id="A0A0S8GLF9"/>
<keyword evidence="6 8" id="KW-1133">Transmembrane helix</keyword>
<dbReference type="Proteomes" id="UP000051096">
    <property type="component" value="Unassembled WGS sequence"/>
</dbReference>
<keyword evidence="7 8" id="KW-0472">Membrane</keyword>
<feature type="transmembrane region" description="Helical" evidence="8">
    <location>
        <begin position="266"/>
        <end position="288"/>
    </location>
</feature>
<dbReference type="GO" id="GO:0005886">
    <property type="term" value="C:plasma membrane"/>
    <property type="evidence" value="ECO:0007669"/>
    <property type="project" value="UniProtKB-SubCell"/>
</dbReference>
<evidence type="ECO:0000313" key="10">
    <source>
        <dbReference type="EMBL" id="KPK73664.1"/>
    </source>
</evidence>
<dbReference type="Pfam" id="PF00528">
    <property type="entry name" value="BPD_transp_1"/>
    <property type="match status" value="1"/>
</dbReference>
<evidence type="ECO:0000256" key="3">
    <source>
        <dbReference type="ARBA" id="ARBA00022448"/>
    </source>
</evidence>
<evidence type="ECO:0000313" key="11">
    <source>
        <dbReference type="Proteomes" id="UP000051096"/>
    </source>
</evidence>
<feature type="domain" description="ABC transmembrane type-1" evidence="9">
    <location>
        <begin position="77"/>
        <end position="285"/>
    </location>
</feature>
<feature type="transmembrane region" description="Helical" evidence="8">
    <location>
        <begin position="192"/>
        <end position="214"/>
    </location>
</feature>
<evidence type="ECO:0000259" key="9">
    <source>
        <dbReference type="PROSITE" id="PS50928"/>
    </source>
</evidence>
<evidence type="ECO:0000256" key="4">
    <source>
        <dbReference type="ARBA" id="ARBA00022475"/>
    </source>
</evidence>
<reference evidence="10 11" key="1">
    <citation type="journal article" date="2015" name="Microbiome">
        <title>Genomic resolution of linkages in carbon, nitrogen, and sulfur cycling among widespread estuary sediment bacteria.</title>
        <authorList>
            <person name="Baker B.J."/>
            <person name="Lazar C.S."/>
            <person name="Teske A.P."/>
            <person name="Dick G.J."/>
        </authorList>
    </citation>
    <scope>NUCLEOTIDE SEQUENCE [LARGE SCALE GENOMIC DNA]</scope>
    <source>
        <strain evidence="10">SM23_60</strain>
    </source>
</reference>
<dbReference type="PROSITE" id="PS50928">
    <property type="entry name" value="ABC_TM1"/>
    <property type="match status" value="1"/>
</dbReference>
<sequence length="298" mass="32154">MELSQTVSKPSHVHAQRRRLVQRVGISILFLSLLVAIFFLFLIVIFIAIRGAGVINWEFLTAMPRKSMTEGGIFPAILGTFYLALGAVICALPIGILSAIYLNEYAGDSLVLRIIKMGINNLAGVPSIVFGLFGLAIFVKFFGFGVSILSGSLTLAIMILPVIISTTVEALKSIPDSFREAGYGVGATKWQIIKGIILPAALPGILTGTILGIGRAAGETAPILFTAATFFSRRLPHSVMDEVLALPYHIYALMTEGTHPAQQVPIAYGTALVLLILVLGLDLIAIVIRTRARRRKLW</sequence>
<keyword evidence="4 8" id="KW-1003">Cell membrane</keyword>
<dbReference type="SUPFAM" id="SSF161098">
    <property type="entry name" value="MetI-like"/>
    <property type="match status" value="1"/>
</dbReference>
<evidence type="ECO:0000256" key="8">
    <source>
        <dbReference type="RuleBase" id="RU363043"/>
    </source>
</evidence>
<feature type="transmembrane region" description="Helical" evidence="8">
    <location>
        <begin position="148"/>
        <end position="171"/>
    </location>
</feature>
<keyword evidence="3" id="KW-0813">Transport</keyword>
<dbReference type="InterPro" id="IPR005672">
    <property type="entry name" value="Phosphate_PstA"/>
</dbReference>
<dbReference type="PATRIC" id="fig|1703780.3.peg.80"/>
<dbReference type="PANTHER" id="PTHR43470:SF3">
    <property type="entry name" value="PHOSPHATE TRANSPORT SYSTEM PERMEASE PROTEIN PSTA-RELATED"/>
    <property type="match status" value="1"/>
</dbReference>
<dbReference type="InterPro" id="IPR000515">
    <property type="entry name" value="MetI-like"/>
</dbReference>
<dbReference type="InterPro" id="IPR035906">
    <property type="entry name" value="MetI-like_sf"/>
</dbReference>
<evidence type="ECO:0000256" key="1">
    <source>
        <dbReference type="ARBA" id="ARBA00004651"/>
    </source>
</evidence>
<evidence type="ECO:0000256" key="2">
    <source>
        <dbReference type="ARBA" id="ARBA00007069"/>
    </source>
</evidence>
<accession>A0A0S8GLF9</accession>
<organism evidence="10 11">
    <name type="scientific">candidate division WOR_3 bacterium SM23_60</name>
    <dbReference type="NCBI Taxonomy" id="1703780"/>
    <lineage>
        <taxon>Bacteria</taxon>
        <taxon>Bacteria division WOR-3</taxon>
    </lineage>
</organism>
<feature type="transmembrane region" description="Helical" evidence="8">
    <location>
        <begin position="122"/>
        <end position="142"/>
    </location>
</feature>
<evidence type="ECO:0000256" key="5">
    <source>
        <dbReference type="ARBA" id="ARBA00022692"/>
    </source>
</evidence>
<protein>
    <recommendedName>
        <fullName evidence="8">Phosphate transport system permease protein PstA</fullName>
    </recommendedName>
</protein>
<evidence type="ECO:0000256" key="7">
    <source>
        <dbReference type="ARBA" id="ARBA00023136"/>
    </source>
</evidence>
<keyword evidence="5 8" id="KW-0812">Transmembrane</keyword>
<name>A0A0S8GLF9_UNCW3</name>
<comment type="subcellular location">
    <subcellularLocation>
        <location evidence="1 8">Cell membrane</location>
        <topology evidence="1 8">Multi-pass membrane protein</topology>
    </subcellularLocation>
</comment>
<dbReference type="GO" id="GO:0035435">
    <property type="term" value="P:phosphate ion transmembrane transport"/>
    <property type="evidence" value="ECO:0007669"/>
    <property type="project" value="InterPro"/>
</dbReference>
<dbReference type="EMBL" id="LJUO01000005">
    <property type="protein sequence ID" value="KPK73664.1"/>
    <property type="molecule type" value="Genomic_DNA"/>
</dbReference>
<comment type="similarity">
    <text evidence="2 8">Belongs to the binding-protein-dependent transport system permease family. CysTW subfamily.</text>
</comment>
<gene>
    <name evidence="10" type="ORF">AMJ87_01160</name>
</gene>
<comment type="caution">
    <text evidence="10">The sequence shown here is derived from an EMBL/GenBank/DDBJ whole genome shotgun (WGS) entry which is preliminary data.</text>
</comment>
<dbReference type="Gene3D" id="1.10.3720.10">
    <property type="entry name" value="MetI-like"/>
    <property type="match status" value="1"/>
</dbReference>
<feature type="transmembrane region" description="Helical" evidence="8">
    <location>
        <begin position="26"/>
        <end position="53"/>
    </location>
</feature>
<dbReference type="CDD" id="cd06261">
    <property type="entry name" value="TM_PBP2"/>
    <property type="match status" value="1"/>
</dbReference>